<evidence type="ECO:0000313" key="5">
    <source>
        <dbReference type="Proteomes" id="UP000005990"/>
    </source>
</evidence>
<dbReference type="AlphaFoldDB" id="E4KPU4"/>
<dbReference type="RefSeq" id="WP_006418233.1">
    <property type="nucleotide sequence ID" value="NZ_AENN01000015.1"/>
</dbReference>
<accession>E4KPU4</accession>
<evidence type="ECO:0000256" key="1">
    <source>
        <dbReference type="ARBA" id="ARBA00023015"/>
    </source>
</evidence>
<gene>
    <name evidence="4" type="ORF">HMPREF9257_1583</name>
</gene>
<dbReference type="Pfam" id="PF01047">
    <property type="entry name" value="MarR"/>
    <property type="match status" value="1"/>
</dbReference>
<dbReference type="SMART" id="SM00347">
    <property type="entry name" value="HTH_MARR"/>
    <property type="match status" value="1"/>
</dbReference>
<dbReference type="Gene3D" id="1.10.10.10">
    <property type="entry name" value="Winged helix-like DNA-binding domain superfamily/Winged helix DNA-binding domain"/>
    <property type="match status" value="1"/>
</dbReference>
<dbReference type="EMBL" id="AENN01000015">
    <property type="protein sequence ID" value="EFR31030.1"/>
    <property type="molecule type" value="Genomic_DNA"/>
</dbReference>
<dbReference type="SUPFAM" id="SSF46785">
    <property type="entry name" value="Winged helix' DNA-binding domain"/>
    <property type="match status" value="1"/>
</dbReference>
<dbReference type="PRINTS" id="PR00598">
    <property type="entry name" value="HTHMARR"/>
</dbReference>
<dbReference type="OrthoDB" id="9799747at2"/>
<dbReference type="InterPro" id="IPR000835">
    <property type="entry name" value="HTH_MarR-typ"/>
</dbReference>
<dbReference type="PANTHER" id="PTHR33164:SF56">
    <property type="entry name" value="HTH-TYPE TRANSCRIPTIONAL REGULATOR MHQR"/>
    <property type="match status" value="1"/>
</dbReference>
<dbReference type="GO" id="GO:0003700">
    <property type="term" value="F:DNA-binding transcription factor activity"/>
    <property type="evidence" value="ECO:0007669"/>
    <property type="project" value="InterPro"/>
</dbReference>
<evidence type="ECO:0000259" key="3">
    <source>
        <dbReference type="PROSITE" id="PS50995"/>
    </source>
</evidence>
<organism evidence="4 5">
    <name type="scientific">Eremococcus coleocola ACS-139-V-Col8</name>
    <dbReference type="NCBI Taxonomy" id="908337"/>
    <lineage>
        <taxon>Bacteria</taxon>
        <taxon>Bacillati</taxon>
        <taxon>Bacillota</taxon>
        <taxon>Bacilli</taxon>
        <taxon>Lactobacillales</taxon>
        <taxon>Aerococcaceae</taxon>
        <taxon>Eremococcus</taxon>
    </lineage>
</organism>
<evidence type="ECO:0000313" key="4">
    <source>
        <dbReference type="EMBL" id="EFR31030.1"/>
    </source>
</evidence>
<dbReference type="PROSITE" id="PS50995">
    <property type="entry name" value="HTH_MARR_2"/>
    <property type="match status" value="1"/>
</dbReference>
<dbReference type="InterPro" id="IPR036388">
    <property type="entry name" value="WH-like_DNA-bd_sf"/>
</dbReference>
<keyword evidence="5" id="KW-1185">Reference proteome</keyword>
<name>E4KPU4_9LACT</name>
<dbReference type="InterPro" id="IPR039422">
    <property type="entry name" value="MarR/SlyA-like"/>
</dbReference>
<dbReference type="GO" id="GO:0006950">
    <property type="term" value="P:response to stress"/>
    <property type="evidence" value="ECO:0007669"/>
    <property type="project" value="TreeGrafter"/>
</dbReference>
<dbReference type="eggNOG" id="COG1846">
    <property type="taxonomic scope" value="Bacteria"/>
</dbReference>
<dbReference type="PANTHER" id="PTHR33164">
    <property type="entry name" value="TRANSCRIPTIONAL REGULATOR, MARR FAMILY"/>
    <property type="match status" value="1"/>
</dbReference>
<sequence length="143" mass="16500">MSRTHDALDAFIGIKRTNEMLNQAVRKDVAQHGLKVNEFAVLELLYHKGPQVTQDIKEKILVANSSTTYIIDKLCEKGLTYRQAWDQDKRVIYTHLTPKGHDLIVSIFPSHQEMITNLFTHLSDQEIQTLKLLLKKMNGYHLT</sequence>
<proteinExistence type="predicted"/>
<dbReference type="InterPro" id="IPR036390">
    <property type="entry name" value="WH_DNA-bd_sf"/>
</dbReference>
<comment type="caution">
    <text evidence="4">The sequence shown here is derived from an EMBL/GenBank/DDBJ whole genome shotgun (WGS) entry which is preliminary data.</text>
</comment>
<keyword evidence="1" id="KW-0805">Transcription regulation</keyword>
<feature type="domain" description="HTH marR-type" evidence="3">
    <location>
        <begin position="1"/>
        <end position="139"/>
    </location>
</feature>
<evidence type="ECO:0000256" key="2">
    <source>
        <dbReference type="ARBA" id="ARBA00023163"/>
    </source>
</evidence>
<protein>
    <submittedName>
        <fullName evidence="4">Transcriptional regulator, MarR family</fullName>
    </submittedName>
</protein>
<keyword evidence="2" id="KW-0804">Transcription</keyword>
<dbReference type="Proteomes" id="UP000005990">
    <property type="component" value="Unassembled WGS sequence"/>
</dbReference>
<reference evidence="4 5" key="1">
    <citation type="submission" date="2010-10" db="EMBL/GenBank/DDBJ databases">
        <authorList>
            <person name="Durkin A.S."/>
            <person name="Madupu R."/>
            <person name="Torralba M."/>
            <person name="Gillis M."/>
            <person name="Methe B."/>
            <person name="Sutton G."/>
            <person name="Nelson K.E."/>
        </authorList>
    </citation>
    <scope>NUCLEOTIDE SEQUENCE [LARGE SCALE GENOMIC DNA]</scope>
    <source>
        <strain evidence="4 5">ACS-139-V-Col8</strain>
    </source>
</reference>
<dbReference type="STRING" id="908337.HMPREF9257_1583"/>